<dbReference type="Gene3D" id="1.20.1250.20">
    <property type="entry name" value="MFS general substrate transporter like domains"/>
    <property type="match status" value="2"/>
</dbReference>
<name>A0A1I3D4Z3_9GAMM</name>
<evidence type="ECO:0000313" key="6">
    <source>
        <dbReference type="Proteomes" id="UP000199040"/>
    </source>
</evidence>
<protein>
    <submittedName>
        <fullName evidence="5">Predicted arabinose efflux permease, MFS family</fullName>
    </submittedName>
</protein>
<dbReference type="STRING" id="442341.SAMN04487959_11025"/>
<feature type="transmembrane region" description="Helical" evidence="4">
    <location>
        <begin position="127"/>
        <end position="146"/>
    </location>
</feature>
<feature type="transmembrane region" description="Helical" evidence="4">
    <location>
        <begin position="204"/>
        <end position="226"/>
    </location>
</feature>
<keyword evidence="2 4" id="KW-1133">Transmembrane helix</keyword>
<feature type="transmembrane region" description="Helical" evidence="4">
    <location>
        <begin position="40"/>
        <end position="61"/>
    </location>
</feature>
<sequence length="404" mass="43150">MLKGLLIGMTAVAVVSDSMLLPFYPQFFAGRFGIESPLHVGLYLAAACLTVMLALPAWARLARRIDPLVLLIYTQVAAGVLCITCYTLRDVLAFWVVSMAMLVFKASYLLIYPYVMRLEHRDSHAGTIGVLSVVVHFGGILGALLGGVALDHGEARDIFLVMAVSDVIQVAVCLFLVMRGVHRPTADTAAETPASTIRPSGHGIIRLGLVMLMFYFSAFLIRPFFVLHWETVSGLVNASMSALVFAIPGAVALLALVWNAHARRQGGRPGERLAVLLVLGAAGLLLQASPLAPVVLIGRVLFGWALFQVTVRLEVLIFASGTPDSYASDYSKAHIFQNLGVLGASFAAGSTVSAFGLASPFFMAALGFVATALLFPLLLQPVLTPRQADMPSPAAPYRARGLSQ</sequence>
<dbReference type="InterPro" id="IPR011701">
    <property type="entry name" value="MFS"/>
</dbReference>
<feature type="transmembrane region" description="Helical" evidence="4">
    <location>
        <begin position="335"/>
        <end position="355"/>
    </location>
</feature>
<gene>
    <name evidence="5" type="ORF">SAMN04487959_11025</name>
</gene>
<evidence type="ECO:0000256" key="2">
    <source>
        <dbReference type="ARBA" id="ARBA00022989"/>
    </source>
</evidence>
<dbReference type="AlphaFoldDB" id="A0A1I3D4Z3"/>
<feature type="transmembrane region" description="Helical" evidence="4">
    <location>
        <begin position="273"/>
        <end position="295"/>
    </location>
</feature>
<dbReference type="RefSeq" id="WP_092847349.1">
    <property type="nucleotide sequence ID" value="NZ_FOPY01000010.1"/>
</dbReference>
<dbReference type="Pfam" id="PF07690">
    <property type="entry name" value="MFS_1"/>
    <property type="match status" value="1"/>
</dbReference>
<feature type="transmembrane region" description="Helical" evidence="4">
    <location>
        <begin position="361"/>
        <end position="379"/>
    </location>
</feature>
<keyword evidence="6" id="KW-1185">Reference proteome</keyword>
<evidence type="ECO:0000313" key="5">
    <source>
        <dbReference type="EMBL" id="SFH81755.1"/>
    </source>
</evidence>
<dbReference type="GO" id="GO:0022857">
    <property type="term" value="F:transmembrane transporter activity"/>
    <property type="evidence" value="ECO:0007669"/>
    <property type="project" value="InterPro"/>
</dbReference>
<organism evidence="5 6">
    <name type="scientific">Modicisalibacter xianhensis</name>
    <dbReference type="NCBI Taxonomy" id="442341"/>
    <lineage>
        <taxon>Bacteria</taxon>
        <taxon>Pseudomonadati</taxon>
        <taxon>Pseudomonadota</taxon>
        <taxon>Gammaproteobacteria</taxon>
        <taxon>Oceanospirillales</taxon>
        <taxon>Halomonadaceae</taxon>
        <taxon>Modicisalibacter</taxon>
    </lineage>
</organism>
<evidence type="ECO:0000256" key="3">
    <source>
        <dbReference type="ARBA" id="ARBA00023136"/>
    </source>
</evidence>
<accession>A0A1I3D4Z3</accession>
<dbReference type="Proteomes" id="UP000199040">
    <property type="component" value="Unassembled WGS sequence"/>
</dbReference>
<feature type="transmembrane region" description="Helical" evidence="4">
    <location>
        <begin position="68"/>
        <end position="89"/>
    </location>
</feature>
<feature type="transmembrane region" description="Helical" evidence="4">
    <location>
        <begin position="238"/>
        <end position="261"/>
    </location>
</feature>
<feature type="transmembrane region" description="Helical" evidence="4">
    <location>
        <begin position="158"/>
        <end position="177"/>
    </location>
</feature>
<evidence type="ECO:0000256" key="4">
    <source>
        <dbReference type="SAM" id="Phobius"/>
    </source>
</evidence>
<feature type="transmembrane region" description="Helical" evidence="4">
    <location>
        <begin position="95"/>
        <end position="115"/>
    </location>
</feature>
<reference evidence="5 6" key="1">
    <citation type="submission" date="2016-10" db="EMBL/GenBank/DDBJ databases">
        <authorList>
            <person name="de Groot N.N."/>
        </authorList>
    </citation>
    <scope>NUCLEOTIDE SEQUENCE [LARGE SCALE GENOMIC DNA]</scope>
    <source>
        <strain evidence="5 6">CGMCC 1.6848</strain>
    </source>
</reference>
<proteinExistence type="predicted"/>
<dbReference type="InterPro" id="IPR036259">
    <property type="entry name" value="MFS_trans_sf"/>
</dbReference>
<keyword evidence="1 4" id="KW-0812">Transmembrane</keyword>
<dbReference type="EMBL" id="FOPY01000010">
    <property type="protein sequence ID" value="SFH81755.1"/>
    <property type="molecule type" value="Genomic_DNA"/>
</dbReference>
<evidence type="ECO:0000256" key="1">
    <source>
        <dbReference type="ARBA" id="ARBA00022692"/>
    </source>
</evidence>
<keyword evidence="3 4" id="KW-0472">Membrane</keyword>
<dbReference type="SUPFAM" id="SSF103473">
    <property type="entry name" value="MFS general substrate transporter"/>
    <property type="match status" value="1"/>
</dbReference>